<dbReference type="KEGG" id="prel:PRELSG_0803500"/>
<evidence type="ECO:0000256" key="7">
    <source>
        <dbReference type="RuleBase" id="RU003435"/>
    </source>
</evidence>
<dbReference type="GO" id="GO:0004222">
    <property type="term" value="F:metalloendopeptidase activity"/>
    <property type="evidence" value="ECO:0007669"/>
    <property type="project" value="InterPro"/>
</dbReference>
<evidence type="ECO:0000313" key="10">
    <source>
        <dbReference type="Proteomes" id="UP000220158"/>
    </source>
</evidence>
<feature type="domain" description="Peptidase M3A/M3B catalytic" evidence="8">
    <location>
        <begin position="217"/>
        <end position="624"/>
    </location>
</feature>
<evidence type="ECO:0000313" key="9">
    <source>
        <dbReference type="EMBL" id="CRG99609.1"/>
    </source>
</evidence>
<dbReference type="InterPro" id="IPR001567">
    <property type="entry name" value="Pept_M3A_M3B_dom"/>
</dbReference>
<protein>
    <submittedName>
        <fullName evidence="9">DnaJ protein, putative</fullName>
        <ecNumber evidence="9">3.4.24.16</ecNumber>
    </submittedName>
</protein>
<dbReference type="InterPro" id="IPR045090">
    <property type="entry name" value="Pept_M3A_M3B"/>
</dbReference>
<dbReference type="PANTHER" id="PTHR11804">
    <property type="entry name" value="PROTEASE M3 THIMET OLIGOPEPTIDASE-RELATED"/>
    <property type="match status" value="1"/>
</dbReference>
<dbReference type="GO" id="GO:0006518">
    <property type="term" value="P:peptide metabolic process"/>
    <property type="evidence" value="ECO:0007669"/>
    <property type="project" value="TreeGrafter"/>
</dbReference>
<dbReference type="GeneID" id="39735711"/>
<dbReference type="GO" id="GO:0046872">
    <property type="term" value="F:metal ion binding"/>
    <property type="evidence" value="ECO:0007669"/>
    <property type="project" value="UniProtKB-UniRule"/>
</dbReference>
<dbReference type="Gene3D" id="1.10.1370.10">
    <property type="entry name" value="Neurolysin, domain 3"/>
    <property type="match status" value="1"/>
</dbReference>
<dbReference type="RefSeq" id="XP_028532614.1">
    <property type="nucleotide sequence ID" value="XM_028676090.1"/>
</dbReference>
<name>A0A1J1H4J5_PLARL</name>
<evidence type="ECO:0000256" key="6">
    <source>
        <dbReference type="ARBA" id="ARBA00023049"/>
    </source>
</evidence>
<sequence length="688" mass="82909">MKTKIDFINKWAFIVFSKIPAIFCVQKKKKLHQDILENVKKLKIINHPLDKNSIDFYFISNEINKFLNVANKIIDEKKKKNLIIENCFNLYYLLIISAKLKPSILKKYILEYIEENISVILKKNKIENTDSKTIPYTIHIRREKSLCNLINELNVYCSNYLKKINNIKTRYLMIDKNEINIDEEWKKKHEYIFNKNKLKIPISKHNYEFILYGINESSIRKKIFHLLNSPYENKDLNKDVINILKKRYEIAIKCGYSNWSHYSVSYFTSEKKNYNNLNEFFNLIKTKIDKDYDKINFNMMKLFNLKKKNNCMNNSYGNNNKLDLYDWYYYYNKMFNKSDEYFINTFFPQNYVLNNFIEIMSKIYKFSYERIKNEEVLKKWPNNSIIYKIERGKKKKIKQSLSHEKRENKDLNDYELLGYIYIIPYMSIRLRDYFKIPLMNSLSNTYLICNGHVLIDYQFMQTVPLEKKLFSSSEILTLFHEFGHAYHLLLLSNKYSLHNFYNIPLDYAEFFSHINEHLVNNYNIIYNLSNKEINNSKINENLYRSMKFDSSRLFNIYLQSIIDYKIHDINPFTFFSNNNKNDEYALNDFYKIIEEYLPYKLSSLYSIHSTSFPYHFSCYYAGSVLCYLLAEIRVILNISADDLSLKKNNSLITFQKKFYNILSKDFRGDDYPSIIKYTLSNKNLFSIK</sequence>
<evidence type="ECO:0000256" key="2">
    <source>
        <dbReference type="ARBA" id="ARBA00022670"/>
    </source>
</evidence>
<keyword evidence="4 7" id="KW-0378">Hydrolase</keyword>
<dbReference type="GO" id="GO:0005739">
    <property type="term" value="C:mitochondrion"/>
    <property type="evidence" value="ECO:0007669"/>
    <property type="project" value="TreeGrafter"/>
</dbReference>
<dbReference type="OMA" id="HFSCYYA"/>
<evidence type="ECO:0000256" key="1">
    <source>
        <dbReference type="ARBA" id="ARBA00006040"/>
    </source>
</evidence>
<dbReference type="InterPro" id="IPR024079">
    <property type="entry name" value="MetalloPept_cat_dom_sf"/>
</dbReference>
<evidence type="ECO:0000256" key="4">
    <source>
        <dbReference type="ARBA" id="ARBA00022801"/>
    </source>
</evidence>
<dbReference type="AlphaFoldDB" id="A0A1J1H4J5"/>
<gene>
    <name evidence="9" type="ORF">PRELSG_0803500</name>
</gene>
<evidence type="ECO:0000259" key="8">
    <source>
        <dbReference type="Pfam" id="PF01432"/>
    </source>
</evidence>
<keyword evidence="5 7" id="KW-0862">Zinc</keyword>
<dbReference type="Proteomes" id="UP000220158">
    <property type="component" value="Chromosome 8"/>
</dbReference>
<comment type="cofactor">
    <cofactor evidence="7">
        <name>Zn(2+)</name>
        <dbReference type="ChEBI" id="CHEBI:29105"/>
    </cofactor>
    <text evidence="7">Binds 1 zinc ion.</text>
</comment>
<proteinExistence type="inferred from homology"/>
<evidence type="ECO:0000256" key="5">
    <source>
        <dbReference type="ARBA" id="ARBA00022833"/>
    </source>
</evidence>
<keyword evidence="6 7" id="KW-0482">Metalloprotease</keyword>
<evidence type="ECO:0000256" key="3">
    <source>
        <dbReference type="ARBA" id="ARBA00022723"/>
    </source>
</evidence>
<dbReference type="EC" id="3.4.24.16" evidence="9"/>
<dbReference type="VEuPathDB" id="PlasmoDB:PRELSG_0803500"/>
<keyword evidence="2 7" id="KW-0645">Protease</keyword>
<dbReference type="OrthoDB" id="534666at2759"/>
<dbReference type="GO" id="GO:0006508">
    <property type="term" value="P:proteolysis"/>
    <property type="evidence" value="ECO:0007669"/>
    <property type="project" value="UniProtKB-KW"/>
</dbReference>
<reference evidence="9 10" key="1">
    <citation type="submission" date="2015-04" db="EMBL/GenBank/DDBJ databases">
        <authorList>
            <consortium name="Pathogen Informatics"/>
        </authorList>
    </citation>
    <scope>NUCLEOTIDE SEQUENCE [LARGE SCALE GENOMIC DNA]</scope>
    <source>
        <strain evidence="9 10">SGS1</strain>
    </source>
</reference>
<comment type="similarity">
    <text evidence="1 7">Belongs to the peptidase M3 family.</text>
</comment>
<dbReference type="PANTHER" id="PTHR11804:SF79">
    <property type="entry name" value="MITOCHONDRIAL INTERMEDIATE PEPTIDASE"/>
    <property type="match status" value="1"/>
</dbReference>
<dbReference type="InterPro" id="IPR024077">
    <property type="entry name" value="Neurolysin/TOP_dom2"/>
</dbReference>
<dbReference type="Pfam" id="PF01432">
    <property type="entry name" value="Peptidase_M3"/>
    <property type="match status" value="1"/>
</dbReference>
<organism evidence="9 10">
    <name type="scientific">Plasmodium relictum</name>
    <dbReference type="NCBI Taxonomy" id="85471"/>
    <lineage>
        <taxon>Eukaryota</taxon>
        <taxon>Sar</taxon>
        <taxon>Alveolata</taxon>
        <taxon>Apicomplexa</taxon>
        <taxon>Aconoidasida</taxon>
        <taxon>Haemosporida</taxon>
        <taxon>Plasmodiidae</taxon>
        <taxon>Plasmodium</taxon>
        <taxon>Plasmodium (Haemamoeba)</taxon>
    </lineage>
</organism>
<dbReference type="SUPFAM" id="SSF55486">
    <property type="entry name" value="Metalloproteases ('zincins'), catalytic domain"/>
    <property type="match status" value="1"/>
</dbReference>
<keyword evidence="3 7" id="KW-0479">Metal-binding</keyword>
<dbReference type="Gene3D" id="3.40.390.10">
    <property type="entry name" value="Collagenase (Catalytic Domain)"/>
    <property type="match status" value="1"/>
</dbReference>
<keyword evidence="10" id="KW-1185">Reference proteome</keyword>
<dbReference type="EMBL" id="LN835303">
    <property type="protein sequence ID" value="CRG99609.1"/>
    <property type="molecule type" value="Genomic_DNA"/>
</dbReference>
<accession>A0A1J1H4J5</accession>